<comment type="caution">
    <text evidence="2">The sequence shown here is derived from an EMBL/GenBank/DDBJ whole genome shotgun (WGS) entry which is preliminary data.</text>
</comment>
<evidence type="ECO:0000313" key="3">
    <source>
        <dbReference type="Proteomes" id="UP000324222"/>
    </source>
</evidence>
<evidence type="ECO:0000313" key="2">
    <source>
        <dbReference type="EMBL" id="MPD06154.1"/>
    </source>
</evidence>
<feature type="region of interest" description="Disordered" evidence="1">
    <location>
        <begin position="73"/>
        <end position="92"/>
    </location>
</feature>
<gene>
    <name evidence="2" type="ORF">E2C01_101945</name>
</gene>
<sequence length="92" mass="10647">MSIPLHHHHHHHHHHHCRRRPRRRCRYSTAALVRFVSGLTFCSSWKFVCVSGVSGQWRDNWSSLLLMWRVQAPHGRGGGGGCGDEKDEVMTQ</sequence>
<dbReference type="EMBL" id="VSRR010149701">
    <property type="protein sequence ID" value="MPD06154.1"/>
    <property type="molecule type" value="Genomic_DNA"/>
</dbReference>
<organism evidence="2 3">
    <name type="scientific">Portunus trituberculatus</name>
    <name type="common">Swimming crab</name>
    <name type="synonym">Neptunus trituberculatus</name>
    <dbReference type="NCBI Taxonomy" id="210409"/>
    <lineage>
        <taxon>Eukaryota</taxon>
        <taxon>Metazoa</taxon>
        <taxon>Ecdysozoa</taxon>
        <taxon>Arthropoda</taxon>
        <taxon>Crustacea</taxon>
        <taxon>Multicrustacea</taxon>
        <taxon>Malacostraca</taxon>
        <taxon>Eumalacostraca</taxon>
        <taxon>Eucarida</taxon>
        <taxon>Decapoda</taxon>
        <taxon>Pleocyemata</taxon>
        <taxon>Brachyura</taxon>
        <taxon>Eubrachyura</taxon>
        <taxon>Portunoidea</taxon>
        <taxon>Portunidae</taxon>
        <taxon>Portuninae</taxon>
        <taxon>Portunus</taxon>
    </lineage>
</organism>
<reference evidence="2 3" key="1">
    <citation type="submission" date="2019-05" db="EMBL/GenBank/DDBJ databases">
        <title>Another draft genome of Portunus trituberculatus and its Hox gene families provides insights of decapod evolution.</title>
        <authorList>
            <person name="Jeong J.-H."/>
            <person name="Song I."/>
            <person name="Kim S."/>
            <person name="Choi T."/>
            <person name="Kim D."/>
            <person name="Ryu S."/>
            <person name="Kim W."/>
        </authorList>
    </citation>
    <scope>NUCLEOTIDE SEQUENCE [LARGE SCALE GENOMIC DNA]</scope>
    <source>
        <tissue evidence="2">Muscle</tissue>
    </source>
</reference>
<dbReference type="AlphaFoldDB" id="A0A5B7KH36"/>
<proteinExistence type="predicted"/>
<dbReference type="Proteomes" id="UP000324222">
    <property type="component" value="Unassembled WGS sequence"/>
</dbReference>
<keyword evidence="3" id="KW-1185">Reference proteome</keyword>
<name>A0A5B7KH36_PORTR</name>
<evidence type="ECO:0000256" key="1">
    <source>
        <dbReference type="SAM" id="MobiDB-lite"/>
    </source>
</evidence>
<protein>
    <submittedName>
        <fullName evidence="2">Uncharacterized protein</fullName>
    </submittedName>
</protein>
<accession>A0A5B7KH36</accession>